<evidence type="ECO:0000259" key="7">
    <source>
        <dbReference type="Pfam" id="PF20636"/>
    </source>
</evidence>
<dbReference type="InterPro" id="IPR047313">
    <property type="entry name" value="SMN_C"/>
</dbReference>
<dbReference type="Proteomes" id="UP000326924">
    <property type="component" value="Unassembled WGS sequence"/>
</dbReference>
<comment type="caution">
    <text evidence="8">The sequence shown here is derived from an EMBL/GenBank/DDBJ whole genome shotgun (WGS) entry which is preliminary data.</text>
</comment>
<name>A0A5J5EU36_9PEZI</name>
<dbReference type="CDD" id="cd22852">
    <property type="entry name" value="SMN_C"/>
    <property type="match status" value="1"/>
</dbReference>
<dbReference type="InParanoid" id="A0A5J5EU36"/>
<feature type="compositionally biased region" description="Basic and acidic residues" evidence="6">
    <location>
        <begin position="57"/>
        <end position="71"/>
    </location>
</feature>
<protein>
    <recommendedName>
        <fullName evidence="7">Survival Motor Neuron Gemin2-binding domain-containing protein</fullName>
    </recommendedName>
</protein>
<dbReference type="GO" id="GO:0005634">
    <property type="term" value="C:nucleus"/>
    <property type="evidence" value="ECO:0007669"/>
    <property type="project" value="UniProtKB-SubCell"/>
</dbReference>
<dbReference type="AlphaFoldDB" id="A0A5J5EU36"/>
<keyword evidence="5" id="KW-0539">Nucleus</keyword>
<proteinExistence type="inferred from homology"/>
<dbReference type="InterPro" id="IPR049481">
    <property type="entry name" value="SMN_G2-BD"/>
</dbReference>
<accession>A0A5J5EU36</accession>
<keyword evidence="4" id="KW-0508">mRNA splicing</keyword>
<feature type="region of interest" description="Disordered" evidence="6">
    <location>
        <begin position="57"/>
        <end position="145"/>
    </location>
</feature>
<dbReference type="Pfam" id="PF20636">
    <property type="entry name" value="SMN_G2-BD"/>
    <property type="match status" value="1"/>
</dbReference>
<sequence length="193" mass="21573">MATTNPDEIQLDLTQAEVWDDSTLVEAWDEALTEYKKYHSIAVTGEDKEALMKAVEEGRDIAPKEPPKEEVMTDAPATAPETDNPETATTEEQPVVEEDKLLVENFDVQNKGITEDKAPEEPISESPAPTEQQQQTAFPFAQMHPAGPAEGYAIGGNDVSMRNLMMAWYWAGYYTGLREGQQKAMEHQQQQQQ</sequence>
<comment type="similarity">
    <text evidence="2">Belongs to the SMN family.</text>
</comment>
<evidence type="ECO:0000256" key="2">
    <source>
        <dbReference type="ARBA" id="ARBA00005371"/>
    </source>
</evidence>
<keyword evidence="3" id="KW-0507">mRNA processing</keyword>
<evidence type="ECO:0000256" key="1">
    <source>
        <dbReference type="ARBA" id="ARBA00004123"/>
    </source>
</evidence>
<keyword evidence="9" id="KW-1185">Reference proteome</keyword>
<dbReference type="GO" id="GO:0008380">
    <property type="term" value="P:RNA splicing"/>
    <property type="evidence" value="ECO:0007669"/>
    <property type="project" value="UniProtKB-KW"/>
</dbReference>
<evidence type="ECO:0000313" key="9">
    <source>
        <dbReference type="Proteomes" id="UP000326924"/>
    </source>
</evidence>
<evidence type="ECO:0000256" key="4">
    <source>
        <dbReference type="ARBA" id="ARBA00023187"/>
    </source>
</evidence>
<organism evidence="8 9">
    <name type="scientific">Sphaerosporella brunnea</name>
    <dbReference type="NCBI Taxonomy" id="1250544"/>
    <lineage>
        <taxon>Eukaryota</taxon>
        <taxon>Fungi</taxon>
        <taxon>Dikarya</taxon>
        <taxon>Ascomycota</taxon>
        <taxon>Pezizomycotina</taxon>
        <taxon>Pezizomycetes</taxon>
        <taxon>Pezizales</taxon>
        <taxon>Pyronemataceae</taxon>
        <taxon>Sphaerosporella</taxon>
    </lineage>
</organism>
<evidence type="ECO:0000256" key="5">
    <source>
        <dbReference type="ARBA" id="ARBA00023242"/>
    </source>
</evidence>
<dbReference type="PANTHER" id="PTHR39267:SF1">
    <property type="entry name" value="SURVIVAL MOTOR NEURON PROTEIN"/>
    <property type="match status" value="1"/>
</dbReference>
<evidence type="ECO:0000313" key="8">
    <source>
        <dbReference type="EMBL" id="KAA8903153.1"/>
    </source>
</evidence>
<dbReference type="PANTHER" id="PTHR39267">
    <property type="entry name" value="SURVIVAL MOTOR NEURON-LIKE PROTEIN 1"/>
    <property type="match status" value="1"/>
</dbReference>
<gene>
    <name evidence="8" type="ORF">FN846DRAFT_908191</name>
</gene>
<dbReference type="CDD" id="cd22851">
    <property type="entry name" value="SMN_N"/>
    <property type="match status" value="1"/>
</dbReference>
<dbReference type="OrthoDB" id="197400at2759"/>
<dbReference type="GO" id="GO:0006397">
    <property type="term" value="P:mRNA processing"/>
    <property type="evidence" value="ECO:0007669"/>
    <property type="project" value="UniProtKB-KW"/>
</dbReference>
<feature type="domain" description="Survival Motor Neuron Gemin2-binding" evidence="7">
    <location>
        <begin position="16"/>
        <end position="39"/>
    </location>
</feature>
<evidence type="ECO:0000256" key="3">
    <source>
        <dbReference type="ARBA" id="ARBA00022664"/>
    </source>
</evidence>
<evidence type="ECO:0000256" key="6">
    <source>
        <dbReference type="SAM" id="MobiDB-lite"/>
    </source>
</evidence>
<reference evidence="8 9" key="1">
    <citation type="submission" date="2019-09" db="EMBL/GenBank/DDBJ databases">
        <title>Draft genome of the ectomycorrhizal ascomycete Sphaerosporella brunnea.</title>
        <authorList>
            <consortium name="DOE Joint Genome Institute"/>
            <person name="Benucci G.M."/>
            <person name="Marozzi G."/>
            <person name="Antonielli L."/>
            <person name="Sanchez S."/>
            <person name="Marco P."/>
            <person name="Wang X."/>
            <person name="Falini L.B."/>
            <person name="Barry K."/>
            <person name="Haridas S."/>
            <person name="Lipzen A."/>
            <person name="Labutti K."/>
            <person name="Grigoriev I.V."/>
            <person name="Murat C."/>
            <person name="Martin F."/>
            <person name="Albertini E."/>
            <person name="Donnini D."/>
            <person name="Bonito G."/>
        </authorList>
    </citation>
    <scope>NUCLEOTIDE SEQUENCE [LARGE SCALE GENOMIC DNA]</scope>
    <source>
        <strain evidence="8 9">Sb_GMNB300</strain>
    </source>
</reference>
<comment type="subcellular location">
    <subcellularLocation>
        <location evidence="1">Nucleus</location>
    </subcellularLocation>
</comment>
<dbReference type="EMBL" id="VXIS01000121">
    <property type="protein sequence ID" value="KAA8903153.1"/>
    <property type="molecule type" value="Genomic_DNA"/>
</dbReference>
<dbReference type="InterPro" id="IPR040424">
    <property type="entry name" value="Smn1"/>
</dbReference>